<keyword evidence="2" id="KW-1185">Reference proteome</keyword>
<comment type="caution">
    <text evidence="1">The sequence shown here is derived from an EMBL/GenBank/DDBJ whole genome shotgun (WGS) entry which is preliminary data.</text>
</comment>
<organism evidence="1 2">
    <name type="scientific">[Candida] jaroonii</name>
    <dbReference type="NCBI Taxonomy" id="467808"/>
    <lineage>
        <taxon>Eukaryota</taxon>
        <taxon>Fungi</taxon>
        <taxon>Dikarya</taxon>
        <taxon>Ascomycota</taxon>
        <taxon>Saccharomycotina</taxon>
        <taxon>Pichiomycetes</taxon>
        <taxon>Debaryomycetaceae</taxon>
        <taxon>Yamadazyma</taxon>
    </lineage>
</organism>
<name>A0ACA9Y0R1_9ASCO</name>
<proteinExistence type="predicted"/>
<gene>
    <name evidence="1" type="ORF">CLIB1444_01S08790</name>
</gene>
<dbReference type="EMBL" id="CALSDN010000001">
    <property type="protein sequence ID" value="CAH6718530.1"/>
    <property type="molecule type" value="Genomic_DNA"/>
</dbReference>
<protein>
    <submittedName>
        <fullName evidence="1">Uncharacterized protein</fullName>
    </submittedName>
</protein>
<evidence type="ECO:0000313" key="2">
    <source>
        <dbReference type="Proteomes" id="UP001152531"/>
    </source>
</evidence>
<sequence length="520" mass="60725">MMAEPLSLKFIHKPARSKELIKENSLNYKLSQNSEYNRTNENENPRTDFSKQTFQQFNDSKEKVSNPMVITKSPEPETPEFFINNENINSEKRDDYFGTKLVRKKSGEILKSSLKDKFISKSLPSTPNSKQVHFGTQFDVKFFRKKDKPNAISATNSPVLQSPDLNSVDFTDDTDDSEYSDISDDETFNNFGDVGNFNQFEDQHGTTTYPNPKHQKLIDWKLKLTNISPVDYSHNFRMNKPIFLERIFISIDKKYLLGHVAVKNLSFEKNVSLKYTFNNWSTIIEVPSIYVPDFPQSLKHNNYDRFIFKIALNDLFVNNSNSFYQENNFKFCIYYKTPTGEYWDNNDFNNYEINIVKIIKNDNYNNNVVNGHHHSNSFSFPSPNNSSPHQIHQKFHNQPMQSDFGSPRPKYSNSYLKRINSDSQLDIDYVKNNYYLSSPLLSSFKYYQEHDNTSTDTLKFNATKNLDDEPEPKKLEVDNFKLNNMEINSKSYKDLIDNYCFFNSDKNNDDTFSVSSLLGT</sequence>
<evidence type="ECO:0000313" key="1">
    <source>
        <dbReference type="EMBL" id="CAH6718530.1"/>
    </source>
</evidence>
<reference evidence="1" key="1">
    <citation type="submission" date="2022-06" db="EMBL/GenBank/DDBJ databases">
        <authorList>
            <person name="Legras J.-L."/>
            <person name="Devillers H."/>
            <person name="Grondin C."/>
        </authorList>
    </citation>
    <scope>NUCLEOTIDE SEQUENCE</scope>
    <source>
        <strain evidence="1">CLIB 1444</strain>
    </source>
</reference>
<dbReference type="Proteomes" id="UP001152531">
    <property type="component" value="Unassembled WGS sequence"/>
</dbReference>
<accession>A0ACA9Y0R1</accession>